<keyword evidence="1" id="KW-1133">Transmembrane helix</keyword>
<accession>A0A9P8RXD4</accession>
<dbReference type="RefSeq" id="XP_067763283.1">
    <property type="nucleotide sequence ID" value="XM_067908462.1"/>
</dbReference>
<dbReference type="AlphaFoldDB" id="A0A9P8RXD4"/>
<gene>
    <name evidence="2" type="ORF">SS50377_24621</name>
    <name evidence="3" type="ORF">SS50377_24622</name>
</gene>
<dbReference type="Proteomes" id="UP000018208">
    <property type="component" value="Unassembled WGS sequence"/>
</dbReference>
<dbReference type="GeneID" id="94298644"/>
<dbReference type="Gene3D" id="2.10.220.10">
    <property type="entry name" value="Hormone Receptor, Insulin-like Growth Factor Receptor 1, Chain A, domain 2"/>
    <property type="match status" value="1"/>
</dbReference>
<keyword evidence="1" id="KW-0812">Transmembrane</keyword>
<evidence type="ECO:0000313" key="2">
    <source>
        <dbReference type="EMBL" id="KAH0572510.1"/>
    </source>
</evidence>
<name>A0A9P8RXD4_9EUKA</name>
<evidence type="ECO:0000313" key="3">
    <source>
        <dbReference type="EMBL" id="KAH0572511.1"/>
    </source>
</evidence>
<protein>
    <submittedName>
        <fullName evidence="3">Cysteine-rich membrane protein 1</fullName>
    </submittedName>
</protein>
<proteinExistence type="predicted"/>
<dbReference type="KEGG" id="ssao:94298644"/>
<comment type="caution">
    <text evidence="3">The sequence shown here is derived from an EMBL/GenBank/DDBJ whole genome shotgun (WGS) entry which is preliminary data.</text>
</comment>
<evidence type="ECO:0000313" key="4">
    <source>
        <dbReference type="Proteomes" id="UP000018208"/>
    </source>
</evidence>
<dbReference type="InterPro" id="IPR009030">
    <property type="entry name" value="Growth_fac_rcpt_cys_sf"/>
</dbReference>
<dbReference type="EMBL" id="AUWU02000005">
    <property type="protein sequence ID" value="KAH0572511.1"/>
    <property type="molecule type" value="Genomic_DNA"/>
</dbReference>
<dbReference type="InterPro" id="IPR006212">
    <property type="entry name" value="Furin_repeat"/>
</dbReference>
<dbReference type="SMART" id="SM00261">
    <property type="entry name" value="FU"/>
    <property type="match status" value="2"/>
</dbReference>
<keyword evidence="4" id="KW-1185">Reference proteome</keyword>
<organism evidence="3 4">
    <name type="scientific">Spironucleus salmonicida</name>
    <dbReference type="NCBI Taxonomy" id="348837"/>
    <lineage>
        <taxon>Eukaryota</taxon>
        <taxon>Metamonada</taxon>
        <taxon>Diplomonadida</taxon>
        <taxon>Hexamitidae</taxon>
        <taxon>Hexamitinae</taxon>
        <taxon>Spironucleus</taxon>
    </lineage>
</organism>
<reference evidence="3" key="2">
    <citation type="submission" date="2020-12" db="EMBL/GenBank/DDBJ databases">
        <title>New Spironucleus salmonicida genome in near-complete chromosomes.</title>
        <authorList>
            <person name="Xu F."/>
            <person name="Kurt Z."/>
            <person name="Jimenez-Gonzalez A."/>
            <person name="Astvaldsson A."/>
            <person name="Andersson J.O."/>
            <person name="Svard S.G."/>
        </authorList>
    </citation>
    <scope>NUCLEOTIDE SEQUENCE</scope>
    <source>
        <strain evidence="3">ATCC 50377</strain>
    </source>
</reference>
<keyword evidence="1" id="KW-0472">Membrane</keyword>
<feature type="transmembrane region" description="Helical" evidence="1">
    <location>
        <begin position="299"/>
        <end position="323"/>
    </location>
</feature>
<reference evidence="3" key="1">
    <citation type="journal article" date="2014" name="PLoS Genet.">
        <title>The Genome of Spironucleus salmonicida Highlights a Fish Pathogen Adapted to Fluctuating Environments.</title>
        <authorList>
            <person name="Xu F."/>
            <person name="Jerlstrom-Hultqvist J."/>
            <person name="Einarsson E."/>
            <person name="Astvaldsson A."/>
            <person name="Svard S.G."/>
            <person name="Andersson J.O."/>
        </authorList>
    </citation>
    <scope>NUCLEOTIDE SEQUENCE</scope>
    <source>
        <strain evidence="3">ATCC 50377</strain>
    </source>
</reference>
<evidence type="ECO:0000256" key="1">
    <source>
        <dbReference type="SAM" id="Phobius"/>
    </source>
</evidence>
<dbReference type="EMBL" id="AUWU02000005">
    <property type="protein sequence ID" value="KAH0572510.1"/>
    <property type="molecule type" value="Genomic_DNA"/>
</dbReference>
<sequence length="328" mass="36305">MSQFFRIQSKSNLEYVRYQLYYQLLKTLDFNNQQYQGIDGCYLLKMDETGICSIDKKTCKAGNFCPATAENSVSCMPCSDKIPFGQGCYCKDNTLEPYCQECKDGKCVKCVARTFFVGNECRRCSRGCSECTNGRTCQKCLENNILDTVKNKCILICQNDKECQDIHEGYCDNETNRCVACPQNCSLCSQNNYCFSCDSNWEITTILGTCIPKCFVIENGFYCKDGLPAPCVSGLTSECKCGNSMNCSSCSRNQNNCDSCLPNWELDGQGNCTNCAKGYEKIGLLCVRDENYINTTGGAIAGIVIAVLVVVGVVGGGLAFYFIKKAKK</sequence>
<dbReference type="SUPFAM" id="SSF57184">
    <property type="entry name" value="Growth factor receptor domain"/>
    <property type="match status" value="2"/>
</dbReference>